<dbReference type="InterPro" id="IPR007560">
    <property type="entry name" value="Restrct_endonuc_IV_Mrr"/>
</dbReference>
<dbReference type="Pfam" id="PF04471">
    <property type="entry name" value="Mrr_cat"/>
    <property type="match status" value="1"/>
</dbReference>
<dbReference type="AlphaFoldDB" id="A0A6N2THX2"/>
<name>A0A6N2THX2_9FIRM</name>
<organism evidence="2">
    <name type="scientific">Blautia glucerasea</name>
    <dbReference type="NCBI Taxonomy" id="536633"/>
    <lineage>
        <taxon>Bacteria</taxon>
        <taxon>Bacillati</taxon>
        <taxon>Bacillota</taxon>
        <taxon>Clostridia</taxon>
        <taxon>Lachnospirales</taxon>
        <taxon>Lachnospiraceae</taxon>
        <taxon>Blautia</taxon>
    </lineage>
</organism>
<proteinExistence type="predicted"/>
<dbReference type="InterPro" id="IPR052906">
    <property type="entry name" value="Type_IV_Methyl-Rstrct_Enzyme"/>
</dbReference>
<dbReference type="GO" id="GO:0015666">
    <property type="term" value="F:restriction endodeoxyribonuclease activity"/>
    <property type="evidence" value="ECO:0007669"/>
    <property type="project" value="TreeGrafter"/>
</dbReference>
<dbReference type="Gene3D" id="3.40.1350.10">
    <property type="match status" value="1"/>
</dbReference>
<accession>A0A6N2THX2</accession>
<gene>
    <name evidence="2" type="primary">mrr</name>
    <name evidence="2" type="ORF">BGLFYP119_01621</name>
</gene>
<evidence type="ECO:0000313" key="2">
    <source>
        <dbReference type="EMBL" id="VYT05424.1"/>
    </source>
</evidence>
<dbReference type="InterPro" id="IPR011856">
    <property type="entry name" value="tRNA_endonuc-like_dom_sf"/>
</dbReference>
<evidence type="ECO:0000259" key="1">
    <source>
        <dbReference type="Pfam" id="PF04471"/>
    </source>
</evidence>
<feature type="domain" description="Restriction endonuclease type IV Mrr" evidence="1">
    <location>
        <begin position="128"/>
        <end position="244"/>
    </location>
</feature>
<dbReference type="GO" id="GO:0003677">
    <property type="term" value="F:DNA binding"/>
    <property type="evidence" value="ECO:0007669"/>
    <property type="project" value="InterPro"/>
</dbReference>
<reference evidence="2" key="1">
    <citation type="submission" date="2019-11" db="EMBL/GenBank/DDBJ databases">
        <authorList>
            <person name="Feng L."/>
        </authorList>
    </citation>
    <scope>NUCLEOTIDE SEQUENCE</scope>
    <source>
        <strain evidence="2">BgluceraseaLFYP119</strain>
    </source>
</reference>
<dbReference type="PANTHER" id="PTHR30015">
    <property type="entry name" value="MRR RESTRICTION SYSTEM PROTEIN"/>
    <property type="match status" value="1"/>
</dbReference>
<dbReference type="InterPro" id="IPR011335">
    <property type="entry name" value="Restrct_endonuc-II-like"/>
</dbReference>
<sequence length="270" mass="30654">MTIVEAISCVLQGSKDGMTSIEIYKQIVKEGLYVFGAKQPVAVVNGQIRRRCLGLDFPTAYPTKMFKINGYKGKKPLFVLCDRITDNKLQNRNVSYKETDMLPEEKISTAVKEHIENIRQQVFEHIYNNSPSFFEHLVMDLLLKMGYGYDNNSGVVTGRSHDGGIDGIINEDKLGLDIIYIQAKRYNDSNSVGRKEVQAFVGAMENVQKGVFITTSKFTKEAVEFVERQRKNIKLIDGELLADLVVKYHVGINVVQTVEVYKVDSDYYEE</sequence>
<protein>
    <submittedName>
        <fullName evidence="2">Mrr restriction system protein</fullName>
    </submittedName>
</protein>
<dbReference type="RefSeq" id="WP_156353950.1">
    <property type="nucleotide sequence ID" value="NZ_CACRST010000014.1"/>
</dbReference>
<dbReference type="PANTHER" id="PTHR30015:SF7">
    <property type="entry name" value="TYPE IV METHYL-DIRECTED RESTRICTION ENZYME ECOKMRR"/>
    <property type="match status" value="1"/>
</dbReference>
<dbReference type="SUPFAM" id="SSF52980">
    <property type="entry name" value="Restriction endonuclease-like"/>
    <property type="match status" value="1"/>
</dbReference>
<dbReference type="EMBL" id="CACRST010000014">
    <property type="protein sequence ID" value="VYT05424.1"/>
    <property type="molecule type" value="Genomic_DNA"/>
</dbReference>
<dbReference type="GO" id="GO:0009307">
    <property type="term" value="P:DNA restriction-modification system"/>
    <property type="evidence" value="ECO:0007669"/>
    <property type="project" value="InterPro"/>
</dbReference>